<dbReference type="EMBL" id="FWXB01000008">
    <property type="protein sequence ID" value="SMC12555.1"/>
    <property type="molecule type" value="Genomic_DNA"/>
</dbReference>
<gene>
    <name evidence="1" type="ORF">ROA7745_02383</name>
</gene>
<protein>
    <submittedName>
        <fullName evidence="1">Uncharacterized protein</fullName>
    </submittedName>
</protein>
<accession>A0A1X7BSH1</accession>
<keyword evidence="2" id="KW-1185">Reference proteome</keyword>
<proteinExistence type="predicted"/>
<organism evidence="1 2">
    <name type="scientific">Roseovarius aestuarii</name>
    <dbReference type="NCBI Taxonomy" id="475083"/>
    <lineage>
        <taxon>Bacteria</taxon>
        <taxon>Pseudomonadati</taxon>
        <taxon>Pseudomonadota</taxon>
        <taxon>Alphaproteobacteria</taxon>
        <taxon>Rhodobacterales</taxon>
        <taxon>Roseobacteraceae</taxon>
        <taxon>Roseovarius</taxon>
    </lineage>
</organism>
<evidence type="ECO:0000313" key="1">
    <source>
        <dbReference type="EMBL" id="SMC12555.1"/>
    </source>
</evidence>
<name>A0A1X7BSH1_9RHOB</name>
<reference evidence="1 2" key="1">
    <citation type="submission" date="2017-03" db="EMBL/GenBank/DDBJ databases">
        <authorList>
            <person name="Afonso C.L."/>
            <person name="Miller P.J."/>
            <person name="Scott M.A."/>
            <person name="Spackman E."/>
            <person name="Goraichik I."/>
            <person name="Dimitrov K.M."/>
            <person name="Suarez D.L."/>
            <person name="Swayne D.E."/>
        </authorList>
    </citation>
    <scope>NUCLEOTIDE SEQUENCE [LARGE SCALE GENOMIC DNA]</scope>
    <source>
        <strain evidence="1 2">CECT 7745</strain>
    </source>
</reference>
<dbReference type="AlphaFoldDB" id="A0A1X7BSH1"/>
<evidence type="ECO:0000313" key="2">
    <source>
        <dbReference type="Proteomes" id="UP000193224"/>
    </source>
</evidence>
<dbReference type="Proteomes" id="UP000193224">
    <property type="component" value="Unassembled WGS sequence"/>
</dbReference>
<sequence>MLFAFLIQQMQRFQLINFAGSWCLARRLSGMASLRLDAGAGLRRSAITQMALAAHDHDYGDNGQQPGAEHDP</sequence>